<name>A0A2D2D1K4_METT3</name>
<keyword evidence="2" id="KW-1185">Reference proteome</keyword>
<dbReference type="KEGG" id="mtw:CQW49_13920"/>
<dbReference type="Pfam" id="PF04465">
    <property type="entry name" value="DUF499"/>
    <property type="match status" value="1"/>
</dbReference>
<accession>A0A2D2D1K4</accession>
<dbReference type="InterPro" id="IPR007555">
    <property type="entry name" value="DUF499"/>
</dbReference>
<protein>
    <submittedName>
        <fullName evidence="1">DUF499 domain-containing protein</fullName>
    </submittedName>
</protein>
<organism evidence="1 2">
    <name type="scientific">Methylosinus trichosporium (strain ATCC 35070 / NCIMB 11131 / UNIQEM 75 / OB3b)</name>
    <dbReference type="NCBI Taxonomy" id="595536"/>
    <lineage>
        <taxon>Bacteria</taxon>
        <taxon>Pseudomonadati</taxon>
        <taxon>Pseudomonadota</taxon>
        <taxon>Alphaproteobacteria</taxon>
        <taxon>Hyphomicrobiales</taxon>
        <taxon>Methylocystaceae</taxon>
        <taxon>Methylosinus</taxon>
    </lineage>
</organism>
<dbReference type="RefSeq" id="WP_003612121.1">
    <property type="nucleotide sequence ID" value="NZ_ADVE02000001.1"/>
</dbReference>
<dbReference type="EMBL" id="CP023737">
    <property type="protein sequence ID" value="ATQ68857.1"/>
    <property type="molecule type" value="Genomic_DNA"/>
</dbReference>
<dbReference type="AlphaFoldDB" id="A0A2D2D1K4"/>
<sequence>MTTQPTIFSLCTPQDDVLKGAVSDSDFAAKLSHVLNGKASPDYRKPERFFANTYPTEGLKELIANVCARLSGRGDAVSSVFRLDTSFGGGKTHGLIALVHAAKSGRSVPNIAEFVDPYRLPDGEVRIAAFDGEDADPANGRPMGDGVRARTPWGEIAFQLARKPGFEIVRRSDEEMVAPGADTIAELFGSDPVLVVLDEMGEYLRRVQHMGGRDQLTAFLKALFTAVEGNPRAAVVFTLAVRADGKGVDAFAEENEFLANAMAELESVSGRKATNLNPTKDDETEKVLRRRLFSRIDDSGAAEVVEAYREIWNRDRNSLSEPARRPETSKEFAESYPFHPDLLDTLKDKTATLANFQRVRGMLRILAKTIAVMWARRPSDAYAIHVHHLDLGDEAIRREFTTRLQQQAFIPAINNDIASADGKQALAQELDAKHYGGLLPYGSYVARTIFVHTLAFNNDLKGLTPEHLRYSLLGPGADAAFVDDARTKFRAQSAYLDDRPTAPLRFSAEANLTQIIGREERNVDPGDARTQLNDRIKDIFKGDSFEMVAFPGGPWDVSDDVGDGKPKLVVMSYDAVDIGSNLQAVPDLVAKIFERKNADGSGLRSLRNNVVFVVADDARLSDMKRSIQRRLALLELKRPERLNELADHQREKILELEKRAETEVAISIQQCFRHVLYPAKNGVGEGAVQLAHSVIDIQNASEKPGSGQTQVVRQLQAQAKLRSATDQPDSPSYIRDRTPLKKGQITTQDLRDEFRRDPGLAILLSDDVLRKAIVKGIEEGTYIYRRGALVAGQGDPIPSIQIDAESVVFTMDFAKSSGIWPRPAPHREAAATAAPDPVVVSPPLFSSGSAPSGFREGPIAAPTTEAADDDVRRFVAEGVLKEALRRVFEQVRSVRIERVDTLSIRVFEFADAFRLIPLASGISGARKTIEISGEFFTVDDSHMEFEFSGTAKDAGLIKEYLEPQFRAAKESELKSRIEFAFDGGMSVEETVAEAFIEKLTKFGSATAFVEASAEVK</sequence>
<gene>
    <name evidence="1" type="ORF">CQW49_13920</name>
</gene>
<dbReference type="STRING" id="595536.GCA_000178815_02387"/>
<proteinExistence type="predicted"/>
<reference evidence="2" key="1">
    <citation type="submission" date="2017-10" db="EMBL/GenBank/DDBJ databases">
        <title>Completed PacBio SMRT sequence of Methylosinus trichosporium OB3b reveals presence of a third large plasmid.</title>
        <authorList>
            <person name="Charles T.C."/>
            <person name="Lynch M.D.J."/>
            <person name="Heil J.R."/>
            <person name="Cheng J."/>
        </authorList>
    </citation>
    <scope>NUCLEOTIDE SEQUENCE [LARGE SCALE GENOMIC DNA]</scope>
    <source>
        <strain evidence="2">OB3b</strain>
    </source>
</reference>
<evidence type="ECO:0000313" key="1">
    <source>
        <dbReference type="EMBL" id="ATQ68857.1"/>
    </source>
</evidence>
<evidence type="ECO:0000313" key="2">
    <source>
        <dbReference type="Proteomes" id="UP000230709"/>
    </source>
</evidence>
<dbReference type="Proteomes" id="UP000230709">
    <property type="component" value="Chromosome"/>
</dbReference>